<dbReference type="InterPro" id="IPR002716">
    <property type="entry name" value="PIN_dom"/>
</dbReference>
<organism evidence="2 3">
    <name type="scientific">Candidatus Uhrbacteria bacterium RIFCSPLOWO2_02_FULL_48_18</name>
    <dbReference type="NCBI Taxonomy" id="1802408"/>
    <lineage>
        <taxon>Bacteria</taxon>
        <taxon>Candidatus Uhriibacteriota</taxon>
    </lineage>
</organism>
<dbReference type="Proteomes" id="UP000176593">
    <property type="component" value="Unassembled WGS sequence"/>
</dbReference>
<dbReference type="PANTHER" id="PTHR39677">
    <property type="entry name" value="RIBONUCLEASE VAPC6"/>
    <property type="match status" value="1"/>
</dbReference>
<dbReference type="InterPro" id="IPR029060">
    <property type="entry name" value="PIN-like_dom_sf"/>
</dbReference>
<dbReference type="SUPFAM" id="SSF88723">
    <property type="entry name" value="PIN domain-like"/>
    <property type="match status" value="1"/>
</dbReference>
<name>A0A1F7V7U8_9BACT</name>
<evidence type="ECO:0000313" key="2">
    <source>
        <dbReference type="EMBL" id="OGL86570.1"/>
    </source>
</evidence>
<proteinExistence type="predicted"/>
<accession>A0A1F7V7U8</accession>
<gene>
    <name evidence="2" type="ORF">A3I41_04770</name>
</gene>
<dbReference type="Pfam" id="PF01850">
    <property type="entry name" value="PIN"/>
    <property type="match status" value="1"/>
</dbReference>
<reference evidence="2 3" key="1">
    <citation type="journal article" date="2016" name="Nat. Commun.">
        <title>Thousands of microbial genomes shed light on interconnected biogeochemical processes in an aquifer system.</title>
        <authorList>
            <person name="Anantharaman K."/>
            <person name="Brown C.T."/>
            <person name="Hug L.A."/>
            <person name="Sharon I."/>
            <person name="Castelle C.J."/>
            <person name="Probst A.J."/>
            <person name="Thomas B.C."/>
            <person name="Singh A."/>
            <person name="Wilkins M.J."/>
            <person name="Karaoz U."/>
            <person name="Brodie E.L."/>
            <person name="Williams K.H."/>
            <person name="Hubbard S.S."/>
            <person name="Banfield J.F."/>
        </authorList>
    </citation>
    <scope>NUCLEOTIDE SEQUENCE [LARGE SCALE GENOMIC DNA]</scope>
</reference>
<comment type="caution">
    <text evidence="2">The sequence shown here is derived from an EMBL/GenBank/DDBJ whole genome shotgun (WGS) entry which is preliminary data.</text>
</comment>
<dbReference type="AlphaFoldDB" id="A0A1F7V7U8"/>
<dbReference type="EMBL" id="MGEQ01000008">
    <property type="protein sequence ID" value="OGL86570.1"/>
    <property type="molecule type" value="Genomic_DNA"/>
</dbReference>
<evidence type="ECO:0000313" key="3">
    <source>
        <dbReference type="Proteomes" id="UP000176593"/>
    </source>
</evidence>
<sequence>MGQIVALDTSIFIYVFEEHSTFGKRAEKILKQIDQGKQKGILSVIGMIELQTGPKSIGRHDVAARYREILTTFPNLSIMNLNESIVERTSDLRAKYKIATPDAIHLATAIEGGASSFITNDKTLKKVKEIKVILL</sequence>
<evidence type="ECO:0000259" key="1">
    <source>
        <dbReference type="Pfam" id="PF01850"/>
    </source>
</evidence>
<feature type="domain" description="PIN" evidence="1">
    <location>
        <begin position="6"/>
        <end position="129"/>
    </location>
</feature>
<protein>
    <recommendedName>
        <fullName evidence="1">PIN domain-containing protein</fullName>
    </recommendedName>
</protein>
<dbReference type="PANTHER" id="PTHR39677:SF4">
    <property type="entry name" value="RIBONUCLEASE VAPC6"/>
    <property type="match status" value="1"/>
</dbReference>
<dbReference type="Gene3D" id="3.40.50.1010">
    <property type="entry name" value="5'-nuclease"/>
    <property type="match status" value="1"/>
</dbReference>